<dbReference type="AlphaFoldDB" id="A0A1A9V238"/>
<keyword evidence="2" id="KW-1185">Reference proteome</keyword>
<evidence type="ECO:0000313" key="1">
    <source>
        <dbReference type="EnsemblMetazoa" id="GAUT023342-PA"/>
    </source>
</evidence>
<dbReference type="VEuPathDB" id="VectorBase:GAUT023342"/>
<dbReference type="EnsemblMetazoa" id="GAUT023342-RA">
    <property type="protein sequence ID" value="GAUT023342-PA"/>
    <property type="gene ID" value="GAUT023342"/>
</dbReference>
<reference evidence="1" key="1">
    <citation type="submission" date="2020-05" db="UniProtKB">
        <authorList>
            <consortium name="EnsemblMetazoa"/>
        </authorList>
    </citation>
    <scope>IDENTIFICATION</scope>
    <source>
        <strain evidence="1">TTRI</strain>
    </source>
</reference>
<protein>
    <submittedName>
        <fullName evidence="1">Uncharacterized protein</fullName>
    </submittedName>
</protein>
<evidence type="ECO:0000313" key="2">
    <source>
        <dbReference type="Proteomes" id="UP000078200"/>
    </source>
</evidence>
<sequence>MSVVPIQRKPSNETLCTIGTDSTLDSRMSSTDVPQMELLKINYVHQCKEAFMPKIETISNYKYMDFKNPPLIHNNASNIARISINRSIAPNKPLPPAPPPTIESWQFLQNSKRSSNPTTIMNDNVSSSCRQTTGCEVNYEAVTDDEVQIGDGIKSNSWNYHNKISTCDIKRNIAKAGFKSRANRIANIEKTECEHRQAAFSSPPAVLAIKKINEMFEVQKQKLLKDIPPQPQRWAPLPQKEPNRRLRAFSPDVSIGSEEFVKRVNSPKLQLNCSECLCNNEKIYECLGSVSPLLQISSTPKILPAKNRKQVNDQFTKQEKNEENAINCLTFKKPDKKTDNESSSDVLPIDARIFRNTRVMIGNYHKAKVERIHLRKKRQPLLIINQTNSDEPGEQTHVESKQTSLIVGNESECNKLKRLSLESNSDSGVSSAHDHKEIELNEVSNLKTVDECSDCIKLNYEDEQSQYGLTKSEHLNQYSLRNNNKTTSITANKVSEEKFLSKTYGSQIKIEVGKSCDNPETDFSSLMAADPNDLQNFSNKNLTKPTTAEALNSSTTRLTLTKPFKQCNIENEQRLKFNNTWRSGCSSYGTTSICIEEDWKRRDKWQHKNDEDFIETDSLIINEQLTERKPINCDDNCVKIFVRSSVECNNSCRASCKSANSFISQTSIRTNSSAKASVCSDSSASSASLTSSSVCFSSSVGNQSTCNSPSTCFCTYSKRSVSSLSENNRNSSCSPISSTNLATDVMSEISCVTCNQEQKQERLQPTITAICPPINFETTCCNAADGVFWNSSYFVNDHHRQHSDYEENEEHTNCCCCSLSSCDDDCSLYEEETECNGNCANATNRKNLSPSDYVQLRSGPFKIDTITANIANGRNKRNSSAEEILTRNRKFPWKVRVIVT</sequence>
<proteinExistence type="predicted"/>
<dbReference type="Proteomes" id="UP000078200">
    <property type="component" value="Unassembled WGS sequence"/>
</dbReference>
<name>A0A1A9V238_GLOAU</name>
<organism evidence="1 2">
    <name type="scientific">Glossina austeni</name>
    <name type="common">Savannah tsetse fly</name>
    <dbReference type="NCBI Taxonomy" id="7395"/>
    <lineage>
        <taxon>Eukaryota</taxon>
        <taxon>Metazoa</taxon>
        <taxon>Ecdysozoa</taxon>
        <taxon>Arthropoda</taxon>
        <taxon>Hexapoda</taxon>
        <taxon>Insecta</taxon>
        <taxon>Pterygota</taxon>
        <taxon>Neoptera</taxon>
        <taxon>Endopterygota</taxon>
        <taxon>Diptera</taxon>
        <taxon>Brachycera</taxon>
        <taxon>Muscomorpha</taxon>
        <taxon>Hippoboscoidea</taxon>
        <taxon>Glossinidae</taxon>
        <taxon>Glossina</taxon>
    </lineage>
</organism>
<accession>A0A1A9V238</accession>